<organism evidence="1">
    <name type="scientific">Thermofilum pendens</name>
    <dbReference type="NCBI Taxonomy" id="2269"/>
    <lineage>
        <taxon>Archaea</taxon>
        <taxon>Thermoproteota</taxon>
        <taxon>Thermoprotei</taxon>
        <taxon>Thermofilales</taxon>
        <taxon>Thermofilaceae</taxon>
        <taxon>Thermofilum</taxon>
    </lineage>
</organism>
<dbReference type="SUPFAM" id="SSF52540">
    <property type="entry name" value="P-loop containing nucleoside triphosphate hydrolases"/>
    <property type="match status" value="1"/>
</dbReference>
<reference evidence="1" key="1">
    <citation type="journal article" date="2020" name="mSystems">
        <title>Genome- and Community-Level Interaction Insights into Carbon Utilization and Element Cycling Functions of Hydrothermarchaeota in Hydrothermal Sediment.</title>
        <authorList>
            <person name="Zhou Z."/>
            <person name="Liu Y."/>
            <person name="Xu W."/>
            <person name="Pan J."/>
            <person name="Luo Z.H."/>
            <person name="Li M."/>
        </authorList>
    </citation>
    <scope>NUCLEOTIDE SEQUENCE</scope>
    <source>
        <strain evidence="1">SpSt-649</strain>
    </source>
</reference>
<feature type="non-terminal residue" evidence="1">
    <location>
        <position position="1"/>
    </location>
</feature>
<dbReference type="GO" id="GO:0005524">
    <property type="term" value="F:ATP binding"/>
    <property type="evidence" value="ECO:0007669"/>
    <property type="project" value="UniProtKB-KW"/>
</dbReference>
<evidence type="ECO:0000313" key="1">
    <source>
        <dbReference type="EMBL" id="HGM46705.1"/>
    </source>
</evidence>
<dbReference type="EMBL" id="DTBQ01000086">
    <property type="protein sequence ID" value="HGM46705.1"/>
    <property type="molecule type" value="Genomic_DNA"/>
</dbReference>
<dbReference type="PANTHER" id="PTHR42957">
    <property type="entry name" value="HELICASE MJ1565-RELATED"/>
    <property type="match status" value="1"/>
</dbReference>
<dbReference type="InterPro" id="IPR008571">
    <property type="entry name" value="HerA-like"/>
</dbReference>
<dbReference type="InterPro" id="IPR027417">
    <property type="entry name" value="P-loop_NTPase"/>
</dbReference>
<protein>
    <submittedName>
        <fullName evidence="1">ATP-binding protein</fullName>
    </submittedName>
</protein>
<accession>A0A7C4H432</accession>
<dbReference type="Gene3D" id="3.40.50.300">
    <property type="entry name" value="P-loop containing nucleotide triphosphate hydrolases"/>
    <property type="match status" value="1"/>
</dbReference>
<keyword evidence="1" id="KW-0067">ATP-binding</keyword>
<comment type="caution">
    <text evidence="1">The sequence shown here is derived from an EMBL/GenBank/DDBJ whole genome shotgun (WGS) entry which is preliminary data.</text>
</comment>
<keyword evidence="1" id="KW-0547">Nucleotide-binding</keyword>
<name>A0A7C4H432_THEPE</name>
<proteinExistence type="predicted"/>
<sequence>VTQRPSRIDADALSQCNSQIILRITNPYDQRAVAEASERLGEELMRDLPGLNVGEAIIVGELTRVPVIVKVRRRLTREGGADIDLVSELRRARESLNLAPTRYGAGGLLSEV</sequence>
<dbReference type="PANTHER" id="PTHR42957:SF1">
    <property type="entry name" value="HELICASE MJ1565-RELATED"/>
    <property type="match status" value="1"/>
</dbReference>
<gene>
    <name evidence="1" type="ORF">ENU21_02975</name>
</gene>
<dbReference type="AlphaFoldDB" id="A0A7C4H432"/>